<dbReference type="GO" id="GO:0007035">
    <property type="term" value="P:vacuolar acidification"/>
    <property type="evidence" value="ECO:0007669"/>
    <property type="project" value="TreeGrafter"/>
</dbReference>
<dbReference type="AlphaFoldDB" id="A0A919RW91"/>
<dbReference type="EMBL" id="BOPZ01000001">
    <property type="protein sequence ID" value="GIM27457.1"/>
    <property type="molecule type" value="Genomic_DNA"/>
</dbReference>
<feature type="transmembrane region" description="Helical" evidence="8">
    <location>
        <begin position="574"/>
        <end position="594"/>
    </location>
</feature>
<accession>A0A919RW91</accession>
<evidence type="ECO:0000256" key="6">
    <source>
        <dbReference type="ARBA" id="ARBA00023065"/>
    </source>
</evidence>
<feature type="transmembrane region" description="Helical" evidence="8">
    <location>
        <begin position="514"/>
        <end position="531"/>
    </location>
</feature>
<name>A0A919RW91_9CLOT</name>
<evidence type="ECO:0000256" key="7">
    <source>
        <dbReference type="ARBA" id="ARBA00023136"/>
    </source>
</evidence>
<evidence type="ECO:0000256" key="2">
    <source>
        <dbReference type="ARBA" id="ARBA00009904"/>
    </source>
</evidence>
<keyword evidence="3" id="KW-0813">Transport</keyword>
<evidence type="ECO:0000313" key="10">
    <source>
        <dbReference type="Proteomes" id="UP000679179"/>
    </source>
</evidence>
<evidence type="ECO:0000256" key="1">
    <source>
        <dbReference type="ARBA" id="ARBA00004141"/>
    </source>
</evidence>
<feature type="transmembrane region" description="Helical" evidence="8">
    <location>
        <begin position="411"/>
        <end position="430"/>
    </location>
</feature>
<dbReference type="GO" id="GO:0046961">
    <property type="term" value="F:proton-transporting ATPase activity, rotational mechanism"/>
    <property type="evidence" value="ECO:0007669"/>
    <property type="project" value="InterPro"/>
</dbReference>
<feature type="transmembrane region" description="Helical" evidence="8">
    <location>
        <begin position="450"/>
        <end position="471"/>
    </location>
</feature>
<feature type="transmembrane region" description="Helical" evidence="8">
    <location>
        <begin position="601"/>
        <end position="625"/>
    </location>
</feature>
<dbReference type="GO" id="GO:0033179">
    <property type="term" value="C:proton-transporting V-type ATPase, V0 domain"/>
    <property type="evidence" value="ECO:0007669"/>
    <property type="project" value="InterPro"/>
</dbReference>
<feature type="transmembrane region" description="Helical" evidence="8">
    <location>
        <begin position="483"/>
        <end position="502"/>
    </location>
</feature>
<dbReference type="InterPro" id="IPR002490">
    <property type="entry name" value="V-ATPase_116kDa_su"/>
</dbReference>
<gene>
    <name evidence="9" type="ORF">CPJCM30710_01230</name>
</gene>
<dbReference type="RefSeq" id="WP_212902215.1">
    <property type="nucleotide sequence ID" value="NZ_BOPZ01000001.1"/>
</dbReference>
<dbReference type="Proteomes" id="UP000679179">
    <property type="component" value="Unassembled WGS sequence"/>
</dbReference>
<evidence type="ECO:0000256" key="4">
    <source>
        <dbReference type="ARBA" id="ARBA00022692"/>
    </source>
</evidence>
<feature type="transmembrane region" description="Helical" evidence="8">
    <location>
        <begin position="377"/>
        <end position="399"/>
    </location>
</feature>
<dbReference type="PANTHER" id="PTHR11629:SF63">
    <property type="entry name" value="V-TYPE PROTON ATPASE SUBUNIT A"/>
    <property type="match status" value="1"/>
</dbReference>
<reference evidence="9" key="1">
    <citation type="submission" date="2021-03" db="EMBL/GenBank/DDBJ databases">
        <title>Taxonomic study of Clostridium polyendosporum from meadow-gley soil under rice.</title>
        <authorList>
            <person name="Kobayashi H."/>
            <person name="Tanizawa Y."/>
            <person name="Yagura M."/>
        </authorList>
    </citation>
    <scope>NUCLEOTIDE SEQUENCE</scope>
    <source>
        <strain evidence="9">JCM 30710</strain>
    </source>
</reference>
<dbReference type="GO" id="GO:0051117">
    <property type="term" value="F:ATPase binding"/>
    <property type="evidence" value="ECO:0007669"/>
    <property type="project" value="TreeGrafter"/>
</dbReference>
<comment type="similarity">
    <text evidence="2">Belongs to the V-ATPase 116 kDa subunit family.</text>
</comment>
<dbReference type="PANTHER" id="PTHR11629">
    <property type="entry name" value="VACUOLAR PROTON ATPASES"/>
    <property type="match status" value="1"/>
</dbReference>
<comment type="subcellular location">
    <subcellularLocation>
        <location evidence="1">Membrane</location>
        <topology evidence="1">Multi-pass membrane protein</topology>
    </subcellularLocation>
</comment>
<evidence type="ECO:0000256" key="8">
    <source>
        <dbReference type="SAM" id="Phobius"/>
    </source>
</evidence>
<sequence>MAIEKMYLINIVGPMKNFDGTSRRLAVNSCFHPINAVQEINSSNFLLKTSQENMEALVDICYIRPFIKKESYEQSEKKCKELIKELKVIEDKKVNVRKINYDIQEADHRLEEVYKGYDNLHMTLLKKKEELDESRQLLDTMSFLKEIRAEVKDFVNLSNFTVGLYKTKKSSMKKLEENYENIPSIIKEVYSEKEFSIFLSFTPNLLYSEVEKIFIAANCESITLSSSFNGTPEEVCVYLKGKIEVINSKINDINIEIRKYLLLNNDLIYDLENIFIIESKAEDIKRNAACTNEFYFISGWVPEGFIEGVNDSVDPYKSQTIIIAKKPEQIVNNLLIPPTKLKNNWFFRPFEALVKMYGIPTYGEIDPTPFLAITYTLMFGAMFGDIGQGAIIFAFGILLKYVKNQPSLGGILSRLGVSSIIFGFLFGSIFGFEDIIPAVLVRPMENIPLILLWAVVFGCVFLMQGFILGIINRLRKRDIECGVFGKEGIAGFLFYISALLIVIDKLLNLDFLQLPQLIVILLVMLVLILLREPLANLIIGKRPLFRDGAKDYFIEGIFEIFEVVLSMFSNTLSFIRVGAFALNHVGLFIAFSALASMMRNFVGSIIILVIGNVIIIGLEGLIVFIQGLRLQYYELFSKYYDGEGIPFQPVSTNILNKSESR</sequence>
<dbReference type="Pfam" id="PF01496">
    <property type="entry name" value="V_ATPase_I"/>
    <property type="match status" value="2"/>
</dbReference>
<comment type="caution">
    <text evidence="9">The sequence shown here is derived from an EMBL/GenBank/DDBJ whole genome shotgun (WGS) entry which is preliminary data.</text>
</comment>
<evidence type="ECO:0000256" key="3">
    <source>
        <dbReference type="ARBA" id="ARBA00022448"/>
    </source>
</evidence>
<organism evidence="9 10">
    <name type="scientific">Clostridium polyendosporum</name>
    <dbReference type="NCBI Taxonomy" id="69208"/>
    <lineage>
        <taxon>Bacteria</taxon>
        <taxon>Bacillati</taxon>
        <taxon>Bacillota</taxon>
        <taxon>Clostridia</taxon>
        <taxon>Eubacteriales</taxon>
        <taxon>Clostridiaceae</taxon>
        <taxon>Clostridium</taxon>
    </lineage>
</organism>
<protein>
    <submittedName>
        <fullName evidence="9">V-type ATP synthase subunit I</fullName>
    </submittedName>
</protein>
<keyword evidence="4 8" id="KW-0812">Transmembrane</keyword>
<keyword evidence="10" id="KW-1185">Reference proteome</keyword>
<dbReference type="GO" id="GO:0016471">
    <property type="term" value="C:vacuolar proton-transporting V-type ATPase complex"/>
    <property type="evidence" value="ECO:0007669"/>
    <property type="project" value="TreeGrafter"/>
</dbReference>
<keyword evidence="6" id="KW-0406">Ion transport</keyword>
<evidence type="ECO:0000313" key="9">
    <source>
        <dbReference type="EMBL" id="GIM27457.1"/>
    </source>
</evidence>
<keyword evidence="7 8" id="KW-0472">Membrane</keyword>
<proteinExistence type="inferred from homology"/>
<keyword evidence="5 8" id="KW-1133">Transmembrane helix</keyword>
<evidence type="ECO:0000256" key="5">
    <source>
        <dbReference type="ARBA" id="ARBA00022989"/>
    </source>
</evidence>